<dbReference type="GO" id="GO:0005886">
    <property type="term" value="C:plasma membrane"/>
    <property type="evidence" value="ECO:0007669"/>
    <property type="project" value="UniProtKB-SubCell"/>
</dbReference>
<evidence type="ECO:0000256" key="5">
    <source>
        <dbReference type="ARBA" id="ARBA00022692"/>
    </source>
</evidence>
<evidence type="ECO:0000313" key="11">
    <source>
        <dbReference type="Proteomes" id="UP000823749"/>
    </source>
</evidence>
<dbReference type="InterPro" id="IPR044173">
    <property type="entry name" value="CASPL"/>
</dbReference>
<comment type="similarity">
    <text evidence="2 8">Belongs to the Casparian strip membrane proteins (CASP) family.</text>
</comment>
<evidence type="ECO:0000256" key="6">
    <source>
        <dbReference type="ARBA" id="ARBA00022989"/>
    </source>
</evidence>
<feature type="domain" description="Casparian strip membrane protein" evidence="9">
    <location>
        <begin position="30"/>
        <end position="119"/>
    </location>
</feature>
<feature type="transmembrane region" description="Helical" evidence="8">
    <location>
        <begin position="73"/>
        <end position="97"/>
    </location>
</feature>
<gene>
    <name evidence="10" type="ORF">RHGRI_028040</name>
</gene>
<keyword evidence="5 8" id="KW-0812">Transmembrane</keyword>
<accession>A0AAV6IHM9</accession>
<dbReference type="NCBIfam" id="TIGR01569">
    <property type="entry name" value="A_tha_TIGR01569"/>
    <property type="match status" value="2"/>
</dbReference>
<dbReference type="InterPro" id="IPR006459">
    <property type="entry name" value="CASP/CASPL"/>
</dbReference>
<feature type="domain" description="Casparian strip membrane protein" evidence="9">
    <location>
        <begin position="140"/>
        <end position="195"/>
    </location>
</feature>
<dbReference type="InterPro" id="IPR006702">
    <property type="entry name" value="CASP_dom"/>
</dbReference>
<comment type="subcellular location">
    <subcellularLocation>
        <location evidence="1 8">Cell membrane</location>
        <topology evidence="1 8">Multi-pass membrane protein</topology>
    </subcellularLocation>
</comment>
<proteinExistence type="inferred from homology"/>
<keyword evidence="4 8" id="KW-1003">Cell membrane</keyword>
<sequence>MAKENSFEFRVKSFAAAAMSSPKQGGGFFKLQIMLRVLAIVFTSAAMVTMLTSDETVNFFGISMQARYSYSSALKFILVADAIACTCSLLSLIFAFLLSRSEPNPSSYFAVFLHDLVMKMRCSFLVCYYSIDVKKALRNVLVLLMMAGCAATSAVGMVGRDGIAQVGWSAICSSVGKFCHKLTLSLAFSFMVMLCYLALAVSSAHELKYLAGGTKNQVAEEGVTEEK</sequence>
<evidence type="ECO:0000313" key="10">
    <source>
        <dbReference type="EMBL" id="KAG5526967.1"/>
    </source>
</evidence>
<evidence type="ECO:0000256" key="8">
    <source>
        <dbReference type="RuleBase" id="RU361233"/>
    </source>
</evidence>
<evidence type="ECO:0000256" key="7">
    <source>
        <dbReference type="ARBA" id="ARBA00023136"/>
    </source>
</evidence>
<feature type="transmembrane region" description="Helical" evidence="8">
    <location>
        <begin position="33"/>
        <end position="53"/>
    </location>
</feature>
<feature type="transmembrane region" description="Helical" evidence="8">
    <location>
        <begin position="178"/>
        <end position="199"/>
    </location>
</feature>
<keyword evidence="11" id="KW-1185">Reference proteome</keyword>
<dbReference type="Pfam" id="PF04535">
    <property type="entry name" value="CASP_dom"/>
    <property type="match status" value="2"/>
</dbReference>
<evidence type="ECO:0000256" key="2">
    <source>
        <dbReference type="ARBA" id="ARBA00007651"/>
    </source>
</evidence>
<dbReference type="PANTHER" id="PTHR36488">
    <property type="entry name" value="CASP-LIKE PROTEIN 1U1"/>
    <property type="match status" value="1"/>
</dbReference>
<keyword evidence="6 8" id="KW-1133">Transmembrane helix</keyword>
<protein>
    <recommendedName>
        <fullName evidence="8">CASP-like protein</fullName>
    </recommendedName>
</protein>
<dbReference type="PANTHER" id="PTHR36488:SF8">
    <property type="entry name" value="CASP-LIKE PROTEIN 1U1"/>
    <property type="match status" value="1"/>
</dbReference>
<feature type="transmembrane region" description="Helical" evidence="8">
    <location>
        <begin position="137"/>
        <end position="158"/>
    </location>
</feature>
<dbReference type="AlphaFoldDB" id="A0AAV6IHM9"/>
<reference evidence="10" key="1">
    <citation type="submission" date="2020-08" db="EMBL/GenBank/DDBJ databases">
        <title>Plant Genome Project.</title>
        <authorList>
            <person name="Zhang R.-G."/>
        </authorList>
    </citation>
    <scope>NUCLEOTIDE SEQUENCE</scope>
    <source>
        <strain evidence="10">WSP0</strain>
        <tissue evidence="10">Leaf</tissue>
    </source>
</reference>
<organism evidence="10 11">
    <name type="scientific">Rhododendron griersonianum</name>
    <dbReference type="NCBI Taxonomy" id="479676"/>
    <lineage>
        <taxon>Eukaryota</taxon>
        <taxon>Viridiplantae</taxon>
        <taxon>Streptophyta</taxon>
        <taxon>Embryophyta</taxon>
        <taxon>Tracheophyta</taxon>
        <taxon>Spermatophyta</taxon>
        <taxon>Magnoliopsida</taxon>
        <taxon>eudicotyledons</taxon>
        <taxon>Gunneridae</taxon>
        <taxon>Pentapetalae</taxon>
        <taxon>asterids</taxon>
        <taxon>Ericales</taxon>
        <taxon>Ericaceae</taxon>
        <taxon>Ericoideae</taxon>
        <taxon>Rhodoreae</taxon>
        <taxon>Rhododendron</taxon>
    </lineage>
</organism>
<name>A0AAV6IHM9_9ERIC</name>
<comment type="caution">
    <text evidence="10">The sequence shown here is derived from an EMBL/GenBank/DDBJ whole genome shotgun (WGS) entry which is preliminary data.</text>
</comment>
<comment type="subunit">
    <text evidence="3 8">Homodimer and heterodimers.</text>
</comment>
<evidence type="ECO:0000259" key="9">
    <source>
        <dbReference type="Pfam" id="PF04535"/>
    </source>
</evidence>
<evidence type="ECO:0000256" key="4">
    <source>
        <dbReference type="ARBA" id="ARBA00022475"/>
    </source>
</evidence>
<dbReference type="EMBL" id="JACTNZ010000010">
    <property type="protein sequence ID" value="KAG5526967.1"/>
    <property type="molecule type" value="Genomic_DNA"/>
</dbReference>
<dbReference type="Proteomes" id="UP000823749">
    <property type="component" value="Chromosome 10"/>
</dbReference>
<evidence type="ECO:0000256" key="3">
    <source>
        <dbReference type="ARBA" id="ARBA00011489"/>
    </source>
</evidence>
<evidence type="ECO:0000256" key="1">
    <source>
        <dbReference type="ARBA" id="ARBA00004651"/>
    </source>
</evidence>
<keyword evidence="7 8" id="KW-0472">Membrane</keyword>